<protein>
    <submittedName>
        <fullName evidence="1">Uncharacterized protein</fullName>
    </submittedName>
</protein>
<organism evidence="1 2">
    <name type="scientific">Thelohanellus kitauei</name>
    <name type="common">Myxosporean</name>
    <dbReference type="NCBI Taxonomy" id="669202"/>
    <lineage>
        <taxon>Eukaryota</taxon>
        <taxon>Metazoa</taxon>
        <taxon>Cnidaria</taxon>
        <taxon>Myxozoa</taxon>
        <taxon>Myxosporea</taxon>
        <taxon>Bivalvulida</taxon>
        <taxon>Platysporina</taxon>
        <taxon>Myxobolidae</taxon>
        <taxon>Thelohanellus</taxon>
    </lineage>
</organism>
<reference evidence="1 2" key="1">
    <citation type="journal article" date="2014" name="Genome Biol. Evol.">
        <title>The genome of the myxosporean Thelohanellus kitauei shows adaptations to nutrient acquisition within its fish host.</title>
        <authorList>
            <person name="Yang Y."/>
            <person name="Xiong J."/>
            <person name="Zhou Z."/>
            <person name="Huo F."/>
            <person name="Miao W."/>
            <person name="Ran C."/>
            <person name="Liu Y."/>
            <person name="Zhang J."/>
            <person name="Feng J."/>
            <person name="Wang M."/>
            <person name="Wang M."/>
            <person name="Wang L."/>
            <person name="Yao B."/>
        </authorList>
    </citation>
    <scope>NUCLEOTIDE SEQUENCE [LARGE SCALE GENOMIC DNA]</scope>
    <source>
        <strain evidence="1">Wuqing</strain>
    </source>
</reference>
<dbReference type="EMBL" id="JWZT01005022">
    <property type="protein sequence ID" value="KII62266.1"/>
    <property type="molecule type" value="Genomic_DNA"/>
</dbReference>
<dbReference type="Proteomes" id="UP000031668">
    <property type="component" value="Unassembled WGS sequence"/>
</dbReference>
<sequence>MSNAVNDIMYVSKNGGWSFNRWIPTYNGNNIHANKFIAIKHVLFGISDINRTFFYVDVDLNIFSVNKHGKDDYIVPSNFDPSFVFKLVKNRFNVSHIIVYVNMITFFNIGSG</sequence>
<name>A0A0C2MKY1_THEKT</name>
<accession>A0A0C2MKY1</accession>
<gene>
    <name evidence="1" type="ORF">RF11_09583</name>
</gene>
<evidence type="ECO:0000313" key="1">
    <source>
        <dbReference type="EMBL" id="KII62266.1"/>
    </source>
</evidence>
<dbReference type="AlphaFoldDB" id="A0A0C2MKY1"/>
<comment type="caution">
    <text evidence="1">The sequence shown here is derived from an EMBL/GenBank/DDBJ whole genome shotgun (WGS) entry which is preliminary data.</text>
</comment>
<evidence type="ECO:0000313" key="2">
    <source>
        <dbReference type="Proteomes" id="UP000031668"/>
    </source>
</evidence>
<keyword evidence="2" id="KW-1185">Reference proteome</keyword>
<proteinExistence type="predicted"/>